<dbReference type="GO" id="GO:0005874">
    <property type="term" value="C:microtubule"/>
    <property type="evidence" value="ECO:0007669"/>
    <property type="project" value="UniProtKB-KW"/>
</dbReference>
<dbReference type="PANTHER" id="PTHR10921:SF1">
    <property type="entry name" value="NUCLEAR DISTRIBUTION PROTEIN NUDE HOMOLOG"/>
    <property type="match status" value="1"/>
</dbReference>
<feature type="compositionally biased region" description="Low complexity" evidence="8">
    <location>
        <begin position="528"/>
        <end position="540"/>
    </location>
</feature>
<feature type="domain" description="NUDE" evidence="9">
    <location>
        <begin position="128"/>
        <end position="295"/>
    </location>
</feature>
<organism evidence="10 11">
    <name type="scientific">Friedmanniomyces endolithicus</name>
    <dbReference type="NCBI Taxonomy" id="329885"/>
    <lineage>
        <taxon>Eukaryota</taxon>
        <taxon>Fungi</taxon>
        <taxon>Dikarya</taxon>
        <taxon>Ascomycota</taxon>
        <taxon>Pezizomycotina</taxon>
        <taxon>Dothideomycetes</taxon>
        <taxon>Dothideomycetidae</taxon>
        <taxon>Mycosphaerellales</taxon>
        <taxon>Teratosphaeriaceae</taxon>
        <taxon>Friedmanniomyces</taxon>
    </lineage>
</organism>
<evidence type="ECO:0000256" key="3">
    <source>
        <dbReference type="ARBA" id="ARBA00022490"/>
    </source>
</evidence>
<dbReference type="OrthoDB" id="5877028at2759"/>
<dbReference type="GO" id="GO:0007059">
    <property type="term" value="P:chromosome segregation"/>
    <property type="evidence" value="ECO:0007669"/>
    <property type="project" value="TreeGrafter"/>
</dbReference>
<feature type="compositionally biased region" description="Low complexity" evidence="8">
    <location>
        <begin position="309"/>
        <end position="322"/>
    </location>
</feature>
<keyword evidence="6" id="KW-0206">Cytoskeleton</keyword>
<feature type="compositionally biased region" description="Low complexity" evidence="8">
    <location>
        <begin position="501"/>
        <end position="515"/>
    </location>
</feature>
<dbReference type="GO" id="GO:0005871">
    <property type="term" value="C:kinesin complex"/>
    <property type="evidence" value="ECO:0007669"/>
    <property type="project" value="TreeGrafter"/>
</dbReference>
<dbReference type="GO" id="GO:0007020">
    <property type="term" value="P:microtubule nucleation"/>
    <property type="evidence" value="ECO:0007669"/>
    <property type="project" value="TreeGrafter"/>
</dbReference>
<dbReference type="GO" id="GO:0000776">
    <property type="term" value="C:kinetochore"/>
    <property type="evidence" value="ECO:0007669"/>
    <property type="project" value="TreeGrafter"/>
</dbReference>
<feature type="compositionally biased region" description="Polar residues" evidence="8">
    <location>
        <begin position="293"/>
        <end position="302"/>
    </location>
</feature>
<keyword evidence="5 7" id="KW-0175">Coiled coil</keyword>
<dbReference type="Gene3D" id="6.10.250.1080">
    <property type="match status" value="1"/>
</dbReference>
<feature type="coiled-coil region" evidence="7">
    <location>
        <begin position="9"/>
        <end position="177"/>
    </location>
</feature>
<dbReference type="InterPro" id="IPR033494">
    <property type="entry name" value="NUDE"/>
</dbReference>
<keyword evidence="3" id="KW-0963">Cytoplasm</keyword>
<dbReference type="GO" id="GO:0051642">
    <property type="term" value="P:centrosome localization"/>
    <property type="evidence" value="ECO:0007669"/>
    <property type="project" value="TreeGrafter"/>
</dbReference>
<feature type="region of interest" description="Disordered" evidence="8">
    <location>
        <begin position="187"/>
        <end position="657"/>
    </location>
</feature>
<feature type="compositionally biased region" description="Polar residues" evidence="8">
    <location>
        <begin position="391"/>
        <end position="401"/>
    </location>
</feature>
<sequence length="657" mass="70104">MTSSPMRPGATLEQELDYYKKQYEQLETDLADFQASSKELEEQLERDIEAAEKNERKLKAQVEKLGFEVEEWKTKHKQAKGEANSAQNALQKEITTLRESNRALQLKLRDVEVVNDDYERQARNTESSLEDLESKYNVTIERGVMQEEEIKTGEQEREALRIETQRLRDELGDLKVESEITLEKLRLADGTIERLRTRKPSPLAVESLRTRSPASEASGITPSSTTPSTPPPKSDTLSDAPTPPSPPLSDAPVHAKAESYKPRRSLLPDAAVTPRASLYGPRAVPRHTRGPSMASSNGTSASDARAMRPPTSKPVKVSSTTTGEDLPRSDSLYQIKALRGRMQKIEERVHSARSKLPPPGTRTPTGSPRPAGEHLPASVTMRRSMKRPSGSGVSSVATSNDVAADSAAPAPTAERTARRESHIKRLSYSIPRPTSSSAADRSPSALDNKRPPSSHGRPPSAAASSRPSSRASLASTPGGIGMSRPESRSGARTPAGHRYAGTTTTPGTIRGLTSTHQPRSSIGGIGAGLASTSSSRPRSSMGGANYATIHGTTPRSHRPSASVSELRRKAATDSDEPAFAAGGLFSSPSRRTTLERSGGGIGLSAFGGGTAPRQPGKTLRRTSAGLGGEGGGGGGVGGGQMRPPPSRRKMSDVGETY</sequence>
<dbReference type="InterPro" id="IPR006964">
    <property type="entry name" value="NUDE_dom"/>
</dbReference>
<evidence type="ECO:0000256" key="8">
    <source>
        <dbReference type="SAM" id="MobiDB-lite"/>
    </source>
</evidence>
<dbReference type="PANTHER" id="PTHR10921">
    <property type="entry name" value="NUCLEAR DISTRIBUTION PROTEIN NUDE HOMOLOG 1"/>
    <property type="match status" value="1"/>
</dbReference>
<gene>
    <name evidence="10" type="ORF">B0A54_02804</name>
</gene>
<dbReference type="GO" id="GO:0000132">
    <property type="term" value="P:establishment of mitotic spindle orientation"/>
    <property type="evidence" value="ECO:0007669"/>
    <property type="project" value="TreeGrafter"/>
</dbReference>
<evidence type="ECO:0000313" key="10">
    <source>
        <dbReference type="EMBL" id="TKA47326.1"/>
    </source>
</evidence>
<dbReference type="Pfam" id="PF04880">
    <property type="entry name" value="NUDE_C"/>
    <property type="match status" value="1"/>
</dbReference>
<feature type="compositionally biased region" description="Polar residues" evidence="8">
    <location>
        <begin position="550"/>
        <end position="563"/>
    </location>
</feature>
<feature type="compositionally biased region" description="Polar residues" evidence="8">
    <location>
        <begin position="210"/>
        <end position="220"/>
    </location>
</feature>
<evidence type="ECO:0000256" key="2">
    <source>
        <dbReference type="ARBA" id="ARBA00007429"/>
    </source>
</evidence>
<protein>
    <recommendedName>
        <fullName evidence="9">NUDE domain-containing protein</fullName>
    </recommendedName>
</protein>
<dbReference type="GO" id="GO:0047496">
    <property type="term" value="P:vesicle transport along microtubule"/>
    <property type="evidence" value="ECO:0007669"/>
    <property type="project" value="TreeGrafter"/>
</dbReference>
<comment type="subcellular location">
    <subcellularLocation>
        <location evidence="1">Cytoplasm</location>
        <location evidence="1">Cytoskeleton</location>
    </subcellularLocation>
</comment>
<evidence type="ECO:0000256" key="5">
    <source>
        <dbReference type="ARBA" id="ARBA00023054"/>
    </source>
</evidence>
<dbReference type="AlphaFoldDB" id="A0A4U0VGG8"/>
<feature type="compositionally biased region" description="Low complexity" evidence="8">
    <location>
        <begin position="403"/>
        <end position="414"/>
    </location>
</feature>
<feature type="compositionally biased region" description="Low complexity" evidence="8">
    <location>
        <begin position="451"/>
        <end position="475"/>
    </location>
</feature>
<feature type="compositionally biased region" description="Gly residues" evidence="8">
    <location>
        <begin position="597"/>
        <end position="610"/>
    </location>
</feature>
<evidence type="ECO:0000256" key="1">
    <source>
        <dbReference type="ARBA" id="ARBA00004245"/>
    </source>
</evidence>
<evidence type="ECO:0000256" key="4">
    <source>
        <dbReference type="ARBA" id="ARBA00022701"/>
    </source>
</evidence>
<dbReference type="Proteomes" id="UP000310066">
    <property type="component" value="Unassembled WGS sequence"/>
</dbReference>
<keyword evidence="4" id="KW-0493">Microtubule</keyword>
<comment type="similarity">
    <text evidence="2">Belongs to the nudE family.</text>
</comment>
<evidence type="ECO:0000256" key="7">
    <source>
        <dbReference type="SAM" id="Coils"/>
    </source>
</evidence>
<evidence type="ECO:0000259" key="9">
    <source>
        <dbReference type="Pfam" id="PF04880"/>
    </source>
</evidence>
<reference evidence="10 11" key="1">
    <citation type="submission" date="2017-03" db="EMBL/GenBank/DDBJ databases">
        <title>Genomes of endolithic fungi from Antarctica.</title>
        <authorList>
            <person name="Coleine C."/>
            <person name="Masonjones S."/>
            <person name="Stajich J.E."/>
        </authorList>
    </citation>
    <scope>NUCLEOTIDE SEQUENCE [LARGE SCALE GENOMIC DNA]</scope>
    <source>
        <strain evidence="10 11">CCFEE 5311</strain>
    </source>
</reference>
<accession>A0A4U0VGG8</accession>
<comment type="caution">
    <text evidence="10">The sequence shown here is derived from an EMBL/GenBank/DDBJ whole genome shotgun (WGS) entry which is preliminary data.</text>
</comment>
<proteinExistence type="inferred from homology"/>
<evidence type="ECO:0000313" key="11">
    <source>
        <dbReference type="Proteomes" id="UP000310066"/>
    </source>
</evidence>
<evidence type="ECO:0000256" key="6">
    <source>
        <dbReference type="ARBA" id="ARBA00023212"/>
    </source>
</evidence>
<dbReference type="EMBL" id="NAJP01000006">
    <property type="protein sequence ID" value="TKA47326.1"/>
    <property type="molecule type" value="Genomic_DNA"/>
</dbReference>
<dbReference type="GO" id="GO:0008017">
    <property type="term" value="F:microtubule binding"/>
    <property type="evidence" value="ECO:0007669"/>
    <property type="project" value="InterPro"/>
</dbReference>
<name>A0A4U0VGG8_9PEZI</name>
<dbReference type="STRING" id="329885.A0A4U0VGG8"/>
<feature type="compositionally biased region" description="Gly residues" evidence="8">
    <location>
        <begin position="625"/>
        <end position="640"/>
    </location>
</feature>